<proteinExistence type="predicted"/>
<feature type="transmembrane region" description="Helical" evidence="8">
    <location>
        <begin position="331"/>
        <end position="350"/>
    </location>
</feature>
<protein>
    <submittedName>
        <fullName evidence="9">MFS transporter</fullName>
    </submittedName>
</protein>
<dbReference type="InterPro" id="IPR036259">
    <property type="entry name" value="MFS_trans_sf"/>
</dbReference>
<feature type="transmembrane region" description="Helical" evidence="8">
    <location>
        <begin position="49"/>
        <end position="70"/>
    </location>
</feature>
<keyword evidence="3" id="KW-1003">Cell membrane</keyword>
<evidence type="ECO:0000256" key="5">
    <source>
        <dbReference type="ARBA" id="ARBA00022856"/>
    </source>
</evidence>
<feature type="transmembrane region" description="Helical" evidence="8">
    <location>
        <begin position="82"/>
        <end position="98"/>
    </location>
</feature>
<evidence type="ECO:0000256" key="6">
    <source>
        <dbReference type="ARBA" id="ARBA00022989"/>
    </source>
</evidence>
<evidence type="ECO:0000256" key="7">
    <source>
        <dbReference type="ARBA" id="ARBA00023136"/>
    </source>
</evidence>
<dbReference type="Proteomes" id="UP001165069">
    <property type="component" value="Unassembled WGS sequence"/>
</dbReference>
<feature type="transmembrane region" description="Helical" evidence="8">
    <location>
        <begin position="266"/>
        <end position="287"/>
    </location>
</feature>
<keyword evidence="5" id="KW-0571">Peptide transport</keyword>
<dbReference type="EMBL" id="BSDE01000001">
    <property type="protein sequence ID" value="GLH71745.1"/>
    <property type="molecule type" value="Genomic_DNA"/>
</dbReference>
<organism evidence="9 10">
    <name type="scientific">Geothrix limicola</name>
    <dbReference type="NCBI Taxonomy" id="2927978"/>
    <lineage>
        <taxon>Bacteria</taxon>
        <taxon>Pseudomonadati</taxon>
        <taxon>Acidobacteriota</taxon>
        <taxon>Holophagae</taxon>
        <taxon>Holophagales</taxon>
        <taxon>Holophagaceae</taxon>
        <taxon>Geothrix</taxon>
    </lineage>
</organism>
<feature type="transmembrane region" description="Helical" evidence="8">
    <location>
        <begin position="144"/>
        <end position="167"/>
    </location>
</feature>
<dbReference type="RefSeq" id="WP_285569238.1">
    <property type="nucleotide sequence ID" value="NZ_BSDE01000001.1"/>
</dbReference>
<keyword evidence="5" id="KW-0653">Protein transport</keyword>
<dbReference type="CDD" id="cd17346">
    <property type="entry name" value="MFS_DtpA_like"/>
    <property type="match status" value="1"/>
</dbReference>
<evidence type="ECO:0000256" key="3">
    <source>
        <dbReference type="ARBA" id="ARBA00022475"/>
    </source>
</evidence>
<evidence type="ECO:0000256" key="8">
    <source>
        <dbReference type="SAM" id="Phobius"/>
    </source>
</evidence>
<accession>A0ABQ5QBB6</accession>
<evidence type="ECO:0000313" key="10">
    <source>
        <dbReference type="Proteomes" id="UP001165069"/>
    </source>
</evidence>
<evidence type="ECO:0000256" key="2">
    <source>
        <dbReference type="ARBA" id="ARBA00022448"/>
    </source>
</evidence>
<evidence type="ECO:0000256" key="1">
    <source>
        <dbReference type="ARBA" id="ARBA00004651"/>
    </source>
</evidence>
<comment type="caution">
    <text evidence="9">The sequence shown here is derived from an EMBL/GenBank/DDBJ whole genome shotgun (WGS) entry which is preliminary data.</text>
</comment>
<keyword evidence="10" id="KW-1185">Reference proteome</keyword>
<feature type="transmembrane region" description="Helical" evidence="8">
    <location>
        <begin position="104"/>
        <end position="132"/>
    </location>
</feature>
<dbReference type="InterPro" id="IPR000109">
    <property type="entry name" value="POT_fam"/>
</dbReference>
<keyword evidence="6 8" id="KW-1133">Transmembrane helix</keyword>
<dbReference type="Gene3D" id="1.20.1250.20">
    <property type="entry name" value="MFS general substrate transporter like domains"/>
    <property type="match status" value="2"/>
</dbReference>
<keyword evidence="2" id="KW-0813">Transport</keyword>
<feature type="transmembrane region" description="Helical" evidence="8">
    <location>
        <begin position="20"/>
        <end position="37"/>
    </location>
</feature>
<dbReference type="Pfam" id="PF00854">
    <property type="entry name" value="PTR2"/>
    <property type="match status" value="2"/>
</dbReference>
<gene>
    <name evidence="9" type="ORF">GETHLI_02470</name>
</gene>
<feature type="transmembrane region" description="Helical" evidence="8">
    <location>
        <begin position="299"/>
        <end position="319"/>
    </location>
</feature>
<comment type="subcellular location">
    <subcellularLocation>
        <location evidence="1">Cell membrane</location>
        <topology evidence="1">Multi-pass membrane protein</topology>
    </subcellularLocation>
</comment>
<evidence type="ECO:0000256" key="4">
    <source>
        <dbReference type="ARBA" id="ARBA00022692"/>
    </source>
</evidence>
<dbReference type="PANTHER" id="PTHR23517">
    <property type="entry name" value="RESISTANCE PROTEIN MDTM, PUTATIVE-RELATED-RELATED"/>
    <property type="match status" value="1"/>
</dbReference>
<feature type="transmembrane region" description="Helical" evidence="8">
    <location>
        <begin position="221"/>
        <end position="238"/>
    </location>
</feature>
<feature type="transmembrane region" description="Helical" evidence="8">
    <location>
        <begin position="173"/>
        <end position="189"/>
    </location>
</feature>
<name>A0ABQ5QBB6_9BACT</name>
<keyword evidence="7 8" id="KW-0472">Membrane</keyword>
<dbReference type="InterPro" id="IPR005279">
    <property type="entry name" value="Dipep/tripep_permease"/>
</dbReference>
<keyword evidence="4 8" id="KW-0812">Transmembrane</keyword>
<dbReference type="InterPro" id="IPR050171">
    <property type="entry name" value="MFS_Transporters"/>
</dbReference>
<evidence type="ECO:0000313" key="9">
    <source>
        <dbReference type="EMBL" id="GLH71745.1"/>
    </source>
</evidence>
<dbReference type="SUPFAM" id="SSF103473">
    <property type="entry name" value="MFS general substrate transporter"/>
    <property type="match status" value="1"/>
</dbReference>
<dbReference type="NCBIfam" id="TIGR00924">
    <property type="entry name" value="yjdL_sub1_fam"/>
    <property type="match status" value="1"/>
</dbReference>
<dbReference type="InterPro" id="IPR018456">
    <property type="entry name" value="PTR2_symporter_CS"/>
</dbReference>
<feature type="transmembrane region" description="Helical" evidence="8">
    <location>
        <begin position="371"/>
        <end position="390"/>
    </location>
</feature>
<feature type="transmembrane region" description="Helical" evidence="8">
    <location>
        <begin position="396"/>
        <end position="414"/>
    </location>
</feature>
<dbReference type="PROSITE" id="PS01022">
    <property type="entry name" value="PTR2_1"/>
    <property type="match status" value="1"/>
</dbReference>
<reference evidence="9 10" key="1">
    <citation type="journal article" date="2023" name="Antonie Van Leeuwenhoek">
        <title>Mesoterricola silvestris gen. nov., sp. nov., Mesoterricola sediminis sp. nov., Geothrix oryzae sp. nov., Geothrix edaphica sp. nov., Geothrix rubra sp. nov., and Geothrix limicola sp. nov., six novel members of Acidobacteriota isolated from soils.</title>
        <authorList>
            <person name="Itoh H."/>
            <person name="Sugisawa Y."/>
            <person name="Mise K."/>
            <person name="Xu Z."/>
            <person name="Kuniyasu M."/>
            <person name="Ushijima N."/>
            <person name="Kawano K."/>
            <person name="Kobayashi E."/>
            <person name="Shiratori Y."/>
            <person name="Masuda Y."/>
            <person name="Senoo K."/>
        </authorList>
    </citation>
    <scope>NUCLEOTIDE SEQUENCE [LARGE SCALE GENOMIC DNA]</scope>
    <source>
        <strain evidence="9 10">Red804</strain>
    </source>
</reference>
<dbReference type="PANTHER" id="PTHR23517:SF15">
    <property type="entry name" value="PROTON-DEPENDENT OLIGOPEPTIDE FAMILY TRANSPORT PROTEIN"/>
    <property type="match status" value="1"/>
</dbReference>
<sequence>MTPAPDRHPAGLSTLFLTEVWERLGFYILMAVLTLHMDKEMGWSDGTKGVVYGVFLAGCYFFPLAGGWLGDRVLGQIKTVRLGAALMTLGYVALGLSSRAHVALFGAGLCLIAVGTGILKVNISVLVGNLYVDRLHLRDAGFNFYYMGVNIGAAIAPIAATALGFWFGSYRPSFWVGALGMVMAQVVFYRGRGRLIQVNPLAAGAEDSTETMLPAESRQRVLVLLGLFLVAALFWTGFYQNGFAMTLFAERSTRVVPLLRPETYQFFQPAFILVLTPLILGVFTLLRTRSSEPSTPRKILLGMLVMGLAMLIMSLASRLGGNLDRPIMSPSWLIGVYGIITVAEVLISPLGQSFVTKVAPPHLRGRMMGGWFAATATGGYASGLIGSFYGRMPHHHYYLLLVGLLGCSALLALIQLPRLERYTA</sequence>